<evidence type="ECO:0000313" key="2">
    <source>
        <dbReference type="Proteomes" id="UP000253324"/>
    </source>
</evidence>
<reference evidence="1 2" key="1">
    <citation type="submission" date="2018-07" db="EMBL/GenBank/DDBJ databases">
        <title>Genomic Encyclopedia of Type Strains, Phase III (KMG-III): the genomes of soil and plant-associated and newly described type strains.</title>
        <authorList>
            <person name="Whitman W."/>
        </authorList>
    </citation>
    <scope>NUCLEOTIDE SEQUENCE [LARGE SCALE GENOMIC DNA]</scope>
    <source>
        <strain evidence="1 2">31-25a</strain>
    </source>
</reference>
<proteinExistence type="predicted"/>
<dbReference type="AlphaFoldDB" id="A0A368Z544"/>
<dbReference type="EMBL" id="QPJM01000001">
    <property type="protein sequence ID" value="RCW87565.1"/>
    <property type="molecule type" value="Genomic_DNA"/>
</dbReference>
<sequence>MALEELKVRSDQYASMGMERFLVARLRPIPWLKSARAAVRNGLRRSLARPTDKANLYVVLRDGYTDFSGYYGAYVGVTAKSVEERFLQHRQGVRPARGLPDHGIELLYSLFIWSNPICSNTIAGGQQETNVA</sequence>
<accession>A0A368Z544</accession>
<organism evidence="1 2">
    <name type="scientific">Phyllobacterium bourgognense</name>
    <dbReference type="NCBI Taxonomy" id="314236"/>
    <lineage>
        <taxon>Bacteria</taxon>
        <taxon>Pseudomonadati</taxon>
        <taxon>Pseudomonadota</taxon>
        <taxon>Alphaproteobacteria</taxon>
        <taxon>Hyphomicrobiales</taxon>
        <taxon>Phyllobacteriaceae</taxon>
        <taxon>Phyllobacterium</taxon>
    </lineage>
</organism>
<evidence type="ECO:0000313" key="1">
    <source>
        <dbReference type="EMBL" id="RCW87565.1"/>
    </source>
</evidence>
<protein>
    <submittedName>
        <fullName evidence="1">Uncharacterized protein</fullName>
    </submittedName>
</protein>
<dbReference type="Proteomes" id="UP000253324">
    <property type="component" value="Unassembled WGS sequence"/>
</dbReference>
<name>A0A368Z544_9HYPH</name>
<gene>
    <name evidence="1" type="ORF">C7476_101331</name>
</gene>
<comment type="caution">
    <text evidence="1">The sequence shown here is derived from an EMBL/GenBank/DDBJ whole genome shotgun (WGS) entry which is preliminary data.</text>
</comment>
<keyword evidence="2" id="KW-1185">Reference proteome</keyword>